<evidence type="ECO:0000256" key="1">
    <source>
        <dbReference type="SAM" id="SignalP"/>
    </source>
</evidence>
<proteinExistence type="predicted"/>
<dbReference type="AlphaFoldDB" id="A0A6A7BQV7"/>
<feature type="signal peptide" evidence="1">
    <location>
        <begin position="1"/>
        <end position="17"/>
    </location>
</feature>
<dbReference type="Proteomes" id="UP000799421">
    <property type="component" value="Unassembled WGS sequence"/>
</dbReference>
<organism evidence="2 3">
    <name type="scientific">Piedraia hortae CBS 480.64</name>
    <dbReference type="NCBI Taxonomy" id="1314780"/>
    <lineage>
        <taxon>Eukaryota</taxon>
        <taxon>Fungi</taxon>
        <taxon>Dikarya</taxon>
        <taxon>Ascomycota</taxon>
        <taxon>Pezizomycotina</taxon>
        <taxon>Dothideomycetes</taxon>
        <taxon>Dothideomycetidae</taxon>
        <taxon>Capnodiales</taxon>
        <taxon>Piedraiaceae</taxon>
        <taxon>Piedraia</taxon>
    </lineage>
</organism>
<keyword evidence="1" id="KW-0732">Signal</keyword>
<reference evidence="2" key="1">
    <citation type="journal article" date="2020" name="Stud. Mycol.">
        <title>101 Dothideomycetes genomes: a test case for predicting lifestyles and emergence of pathogens.</title>
        <authorList>
            <person name="Haridas S."/>
            <person name="Albert R."/>
            <person name="Binder M."/>
            <person name="Bloem J."/>
            <person name="Labutti K."/>
            <person name="Salamov A."/>
            <person name="Andreopoulos B."/>
            <person name="Baker S."/>
            <person name="Barry K."/>
            <person name="Bills G."/>
            <person name="Bluhm B."/>
            <person name="Cannon C."/>
            <person name="Castanera R."/>
            <person name="Culley D."/>
            <person name="Daum C."/>
            <person name="Ezra D."/>
            <person name="Gonzalez J."/>
            <person name="Henrissat B."/>
            <person name="Kuo A."/>
            <person name="Liang C."/>
            <person name="Lipzen A."/>
            <person name="Lutzoni F."/>
            <person name="Magnuson J."/>
            <person name="Mondo S."/>
            <person name="Nolan M."/>
            <person name="Ohm R."/>
            <person name="Pangilinan J."/>
            <person name="Park H.-J."/>
            <person name="Ramirez L."/>
            <person name="Alfaro M."/>
            <person name="Sun H."/>
            <person name="Tritt A."/>
            <person name="Yoshinaga Y."/>
            <person name="Zwiers L.-H."/>
            <person name="Turgeon B."/>
            <person name="Goodwin S."/>
            <person name="Spatafora J."/>
            <person name="Crous P."/>
            <person name="Grigoriev I."/>
        </authorList>
    </citation>
    <scope>NUCLEOTIDE SEQUENCE</scope>
    <source>
        <strain evidence="2">CBS 480.64</strain>
    </source>
</reference>
<feature type="chain" id="PRO_5025646385" evidence="1">
    <location>
        <begin position="18"/>
        <end position="103"/>
    </location>
</feature>
<keyword evidence="3" id="KW-1185">Reference proteome</keyword>
<sequence>MHFALLYIVAAASMAVAARIDEPTTIVDITSMNSEGIFKYARETTLLRISGLPNNCNFNFCPPLFAKCWTHGCESLRQPECFEAISYPGCEGCKVCQIGCKGC</sequence>
<dbReference type="EMBL" id="MU006033">
    <property type="protein sequence ID" value="KAF2857651.1"/>
    <property type="molecule type" value="Genomic_DNA"/>
</dbReference>
<accession>A0A6A7BQV7</accession>
<evidence type="ECO:0000313" key="2">
    <source>
        <dbReference type="EMBL" id="KAF2857651.1"/>
    </source>
</evidence>
<protein>
    <submittedName>
        <fullName evidence="2">Uncharacterized protein</fullName>
    </submittedName>
</protein>
<dbReference type="OrthoDB" id="10306480at2759"/>
<evidence type="ECO:0000313" key="3">
    <source>
        <dbReference type="Proteomes" id="UP000799421"/>
    </source>
</evidence>
<gene>
    <name evidence="2" type="ORF">K470DRAFT_260590</name>
</gene>
<name>A0A6A7BQV7_9PEZI</name>